<evidence type="ECO:0000259" key="5">
    <source>
        <dbReference type="PROSITE" id="PS50931"/>
    </source>
</evidence>
<reference evidence="6 7" key="1">
    <citation type="submission" date="2018-08" db="EMBL/GenBank/DDBJ databases">
        <title>Salinimonas sediminis sp. nov., a piezophilic bacterium isolated from a deep-sea sediment sample from the New Britain Trench.</title>
        <authorList>
            <person name="Cao J."/>
        </authorList>
    </citation>
    <scope>NUCLEOTIDE SEQUENCE [LARGE SCALE GENOMIC DNA]</scope>
    <source>
        <strain evidence="6 7">N102</strain>
    </source>
</reference>
<dbReference type="InterPro" id="IPR037402">
    <property type="entry name" value="YidZ_PBP2"/>
</dbReference>
<evidence type="ECO:0000256" key="1">
    <source>
        <dbReference type="ARBA" id="ARBA00009437"/>
    </source>
</evidence>
<dbReference type="PANTHER" id="PTHR30118">
    <property type="entry name" value="HTH-TYPE TRANSCRIPTIONAL REGULATOR LEUO-RELATED"/>
    <property type="match status" value="1"/>
</dbReference>
<gene>
    <name evidence="6" type="ORF">D0Y50_07890</name>
</gene>
<evidence type="ECO:0000256" key="4">
    <source>
        <dbReference type="ARBA" id="ARBA00023163"/>
    </source>
</evidence>
<keyword evidence="3" id="KW-0238">DNA-binding</keyword>
<keyword evidence="2" id="KW-0805">Transcription regulation</keyword>
<evidence type="ECO:0000256" key="2">
    <source>
        <dbReference type="ARBA" id="ARBA00023015"/>
    </source>
</evidence>
<dbReference type="InterPro" id="IPR000847">
    <property type="entry name" value="LysR_HTH_N"/>
</dbReference>
<dbReference type="EMBL" id="CP031769">
    <property type="protein sequence ID" value="AXR06289.1"/>
    <property type="molecule type" value="Genomic_DNA"/>
</dbReference>
<dbReference type="Gene3D" id="3.40.190.10">
    <property type="entry name" value="Periplasmic binding protein-like II"/>
    <property type="match status" value="2"/>
</dbReference>
<protein>
    <submittedName>
        <fullName evidence="6">LysR family transcriptional regulator</fullName>
    </submittedName>
</protein>
<dbReference type="InterPro" id="IPR036388">
    <property type="entry name" value="WH-like_DNA-bd_sf"/>
</dbReference>
<evidence type="ECO:0000313" key="6">
    <source>
        <dbReference type="EMBL" id="AXR06289.1"/>
    </source>
</evidence>
<name>A0A346NL82_9ALTE</name>
<organism evidence="6 7">
    <name type="scientific">Salinimonas sediminis</name>
    <dbReference type="NCBI Taxonomy" id="2303538"/>
    <lineage>
        <taxon>Bacteria</taxon>
        <taxon>Pseudomonadati</taxon>
        <taxon>Pseudomonadota</taxon>
        <taxon>Gammaproteobacteria</taxon>
        <taxon>Alteromonadales</taxon>
        <taxon>Alteromonadaceae</taxon>
        <taxon>Alteromonas/Salinimonas group</taxon>
        <taxon>Salinimonas</taxon>
    </lineage>
</organism>
<keyword evidence="7" id="KW-1185">Reference proteome</keyword>
<dbReference type="InterPro" id="IPR050389">
    <property type="entry name" value="LysR-type_TF"/>
</dbReference>
<keyword evidence="4" id="KW-0804">Transcription</keyword>
<dbReference type="PRINTS" id="PR00039">
    <property type="entry name" value="HTHLYSR"/>
</dbReference>
<proteinExistence type="inferred from homology"/>
<dbReference type="SUPFAM" id="SSF53850">
    <property type="entry name" value="Periplasmic binding protein-like II"/>
    <property type="match status" value="1"/>
</dbReference>
<feature type="domain" description="HTH lysR-type" evidence="5">
    <location>
        <begin position="5"/>
        <end position="62"/>
    </location>
</feature>
<dbReference type="KEGG" id="salm:D0Y50_07890"/>
<comment type="similarity">
    <text evidence="1">Belongs to the LysR transcriptional regulatory family.</text>
</comment>
<dbReference type="Gene3D" id="1.10.10.10">
    <property type="entry name" value="Winged helix-like DNA-binding domain superfamily/Winged helix DNA-binding domain"/>
    <property type="match status" value="1"/>
</dbReference>
<dbReference type="PANTHER" id="PTHR30118:SF15">
    <property type="entry name" value="TRANSCRIPTIONAL REGULATORY PROTEIN"/>
    <property type="match status" value="1"/>
</dbReference>
<dbReference type="CDD" id="cd08417">
    <property type="entry name" value="PBP2_Nitroaromatics_like"/>
    <property type="match status" value="1"/>
</dbReference>
<dbReference type="GO" id="GO:0003700">
    <property type="term" value="F:DNA-binding transcription factor activity"/>
    <property type="evidence" value="ECO:0007669"/>
    <property type="project" value="InterPro"/>
</dbReference>
<accession>A0A346NL82</accession>
<dbReference type="Proteomes" id="UP000262073">
    <property type="component" value="Chromosome"/>
</dbReference>
<dbReference type="Pfam" id="PF03466">
    <property type="entry name" value="LysR_substrate"/>
    <property type="match status" value="1"/>
</dbReference>
<dbReference type="Pfam" id="PF00126">
    <property type="entry name" value="HTH_1"/>
    <property type="match status" value="1"/>
</dbReference>
<sequence>MHSRVDLNLFVVLQAIYTEGTITAAAHRLCLTQPAVSHALGRLRGILQDPLFERHGRKMVPTTRCHLIIPQVNSALKQLHSSVAEPIPINLEQVTRTINVGLRDITEVVLLPALQQKVLAYAPGLSIHSSHSPLSSLSHSLEQGEVAIAVDAMVPAGKDILHKRVRRENFVVLCRPQHPARRGMSQDAYTSAQHVLVSMKHSEVNHVDMALAQTGLRRHISLTCEHYMAAAQLAASNDLILTLPAVYAREIVRSVKVEVVPLPVKIPPLPVHMYWHRATDNDPVLTQVRQWIADIVTQPF</sequence>
<dbReference type="InterPro" id="IPR036390">
    <property type="entry name" value="WH_DNA-bd_sf"/>
</dbReference>
<dbReference type="OrthoDB" id="6621790at2"/>
<dbReference type="RefSeq" id="WP_117316321.1">
    <property type="nucleotide sequence ID" value="NZ_CP031769.1"/>
</dbReference>
<dbReference type="AlphaFoldDB" id="A0A346NL82"/>
<dbReference type="InterPro" id="IPR005119">
    <property type="entry name" value="LysR_subst-bd"/>
</dbReference>
<dbReference type="GO" id="GO:0003677">
    <property type="term" value="F:DNA binding"/>
    <property type="evidence" value="ECO:0007669"/>
    <property type="project" value="UniProtKB-KW"/>
</dbReference>
<evidence type="ECO:0000256" key="3">
    <source>
        <dbReference type="ARBA" id="ARBA00023125"/>
    </source>
</evidence>
<evidence type="ECO:0000313" key="7">
    <source>
        <dbReference type="Proteomes" id="UP000262073"/>
    </source>
</evidence>
<dbReference type="PROSITE" id="PS50931">
    <property type="entry name" value="HTH_LYSR"/>
    <property type="match status" value="1"/>
</dbReference>
<dbReference type="SUPFAM" id="SSF46785">
    <property type="entry name" value="Winged helix' DNA-binding domain"/>
    <property type="match status" value="1"/>
</dbReference>